<comment type="caution">
    <text evidence="3">The sequence shown here is derived from an EMBL/GenBank/DDBJ whole genome shotgun (WGS) entry which is preliminary data.</text>
</comment>
<dbReference type="InterPro" id="IPR025662">
    <property type="entry name" value="Sigma_54_int_dom_ATP-bd_1"/>
</dbReference>
<dbReference type="SUPFAM" id="SSF52540">
    <property type="entry name" value="P-loop containing nucleoside triphosphate hydrolases"/>
    <property type="match status" value="1"/>
</dbReference>
<evidence type="ECO:0000313" key="4">
    <source>
        <dbReference type="Proteomes" id="UP000037175"/>
    </source>
</evidence>
<proteinExistence type="inferred from homology"/>
<dbReference type="Gene3D" id="3.30.450.380">
    <property type="match status" value="1"/>
</dbReference>
<dbReference type="InterPro" id="IPR027417">
    <property type="entry name" value="P-loop_NTPase"/>
</dbReference>
<evidence type="ECO:0000256" key="1">
    <source>
        <dbReference type="ARBA" id="ARBA00006611"/>
    </source>
</evidence>
<dbReference type="RefSeq" id="WP_200901006.1">
    <property type="nucleotide sequence ID" value="NZ_LGTE01000004.1"/>
</dbReference>
<organism evidence="3 4">
    <name type="scientific">Thermincola ferriacetica</name>
    <dbReference type="NCBI Taxonomy" id="281456"/>
    <lineage>
        <taxon>Bacteria</taxon>
        <taxon>Bacillati</taxon>
        <taxon>Bacillota</taxon>
        <taxon>Clostridia</taxon>
        <taxon>Eubacteriales</taxon>
        <taxon>Thermincolaceae</taxon>
        <taxon>Thermincola</taxon>
    </lineage>
</organism>
<dbReference type="CDD" id="cd01130">
    <property type="entry name" value="VirB11-like_ATPase"/>
    <property type="match status" value="1"/>
</dbReference>
<comment type="similarity">
    <text evidence="1">Belongs to the GSP E family.</text>
</comment>
<sequence length="397" mass="44933">MGVLNMIQHNRQLTPAEKEDMVREIRRELNNLRLHGQDPKEKLHTLAKTYLEQNAPDCLGNINAIVQELHDRLFSLGALEKYLRDDEVTDIHVFGTRIMVEKNGCLYEDSEGFLNEEEVRLVTERIASQAGKEISEAVPSIDAELYDGSRAIVIIPPEAEKPYITIRRHTMMHRVKAGLEELAETLGGLDTEYFRRIVKERKNILVCGQTGAGKTTLINALAKEIPRMHKVAVLEDTRELELDLPYVMYLKTREGTEDVKPITYSTILQDCLRSRPARIILTEVRHPRAAYELIQCLNSGHLGSMTTIHANSAMDGLYRLETLIQEHSNLTTKIIRQLIVRVIDVVVSIVLKEDEDGNVCGREIREVVEVEKTLDSGRYMVRLVGGTDKKQGGEAGC</sequence>
<dbReference type="PANTHER" id="PTHR30486:SF6">
    <property type="entry name" value="TYPE IV PILUS RETRACTATION ATPASE PILT"/>
    <property type="match status" value="1"/>
</dbReference>
<feature type="domain" description="Bacterial type II secretion system protein E" evidence="2">
    <location>
        <begin position="178"/>
        <end position="341"/>
    </location>
</feature>
<dbReference type="PANTHER" id="PTHR30486">
    <property type="entry name" value="TWITCHING MOTILITY PROTEIN PILT"/>
    <property type="match status" value="1"/>
</dbReference>
<name>A0A0L6W498_9FIRM</name>
<keyword evidence="4" id="KW-1185">Reference proteome</keyword>
<dbReference type="PROSITE" id="PS00675">
    <property type="entry name" value="SIGMA54_INTERACT_1"/>
    <property type="match status" value="1"/>
</dbReference>
<dbReference type="GO" id="GO:0016887">
    <property type="term" value="F:ATP hydrolysis activity"/>
    <property type="evidence" value="ECO:0007669"/>
    <property type="project" value="InterPro"/>
</dbReference>
<dbReference type="EMBL" id="LGTE01000004">
    <property type="protein sequence ID" value="KNZ70360.1"/>
    <property type="molecule type" value="Genomic_DNA"/>
</dbReference>
<dbReference type="Gene3D" id="3.40.50.300">
    <property type="entry name" value="P-loop containing nucleotide triphosphate hydrolases"/>
    <property type="match status" value="1"/>
</dbReference>
<reference evidence="4" key="1">
    <citation type="submission" date="2015-07" db="EMBL/GenBank/DDBJ databases">
        <title>Complete Genome of Thermincola ferriacetica strain Z-0001T.</title>
        <authorList>
            <person name="Lusk B."/>
            <person name="Badalamenti J.P."/>
            <person name="Parameswaran P."/>
            <person name="Bond D.R."/>
            <person name="Torres C.I."/>
        </authorList>
    </citation>
    <scope>NUCLEOTIDE SEQUENCE [LARGE SCALE GENOMIC DNA]</scope>
    <source>
        <strain evidence="4">Z-0001</strain>
    </source>
</reference>
<accession>A0A0L6W498</accession>
<evidence type="ECO:0000259" key="2">
    <source>
        <dbReference type="Pfam" id="PF00437"/>
    </source>
</evidence>
<dbReference type="InterPro" id="IPR001482">
    <property type="entry name" value="T2SS/T4SS_dom"/>
</dbReference>
<dbReference type="Proteomes" id="UP000037175">
    <property type="component" value="Unassembled WGS sequence"/>
</dbReference>
<evidence type="ECO:0000313" key="3">
    <source>
        <dbReference type="EMBL" id="KNZ70360.1"/>
    </source>
</evidence>
<dbReference type="Pfam" id="PF00437">
    <property type="entry name" value="T2SSE"/>
    <property type="match status" value="1"/>
</dbReference>
<dbReference type="AlphaFoldDB" id="A0A0L6W498"/>
<protein>
    <submittedName>
        <fullName evidence="3">Type II secretion system protein E</fullName>
    </submittedName>
</protein>
<dbReference type="InterPro" id="IPR050921">
    <property type="entry name" value="T4SS_GSP_E_ATPase"/>
</dbReference>
<gene>
    <name evidence="3" type="ORF">Tfer_0921</name>
</gene>